<comment type="similarity">
    <text evidence="1 3">Belongs to the gamma-glutamylcyclotransferase family.</text>
</comment>
<dbReference type="InterPro" id="IPR036568">
    <property type="entry name" value="GGCT-like_sf"/>
</dbReference>
<evidence type="ECO:0000256" key="2">
    <source>
        <dbReference type="PIRSR" id="PIRSR639126-1"/>
    </source>
</evidence>
<evidence type="ECO:0000256" key="1">
    <source>
        <dbReference type="ARBA" id="ARBA00008861"/>
    </source>
</evidence>
<accession>A0AAD5KGL9</accession>
<dbReference type="AlphaFoldDB" id="A0AAD5KGL9"/>
<sequence length="154" mass="17808">MDQSYMVFVYGTLKRNQPNHHYLSSAKFITEATCCEKFPLVIASKYNIPFAIKKPGSGFRIKGELFAIDEETLAKLDELENHPTLYVRQVQSFETTDGKIVEAWVYLLQEYKPEMLELEFYESYSSEGKHGKQYVASDDDLTKPQDIMDVSRTN</sequence>
<evidence type="ECO:0000256" key="3">
    <source>
        <dbReference type="RuleBase" id="RU367036"/>
    </source>
</evidence>
<dbReference type="EMBL" id="WJBH02000010">
    <property type="protein sequence ID" value="KAI9551781.1"/>
    <property type="molecule type" value="Genomic_DNA"/>
</dbReference>
<evidence type="ECO:0000313" key="6">
    <source>
        <dbReference type="Proteomes" id="UP000820818"/>
    </source>
</evidence>
<dbReference type="InterPro" id="IPR039126">
    <property type="entry name" value="GGACT"/>
</dbReference>
<dbReference type="Gene3D" id="3.10.490.10">
    <property type="entry name" value="Gamma-glutamyl cyclotransferase-like"/>
    <property type="match status" value="1"/>
</dbReference>
<keyword evidence="6" id="KW-1185">Reference proteome</keyword>
<feature type="active site" description="Proton acceptor" evidence="2">
    <location>
        <position position="80"/>
    </location>
</feature>
<gene>
    <name evidence="5" type="ORF">GHT06_022117</name>
</gene>
<organism evidence="5 6">
    <name type="scientific">Daphnia sinensis</name>
    <dbReference type="NCBI Taxonomy" id="1820382"/>
    <lineage>
        <taxon>Eukaryota</taxon>
        <taxon>Metazoa</taxon>
        <taxon>Ecdysozoa</taxon>
        <taxon>Arthropoda</taxon>
        <taxon>Crustacea</taxon>
        <taxon>Branchiopoda</taxon>
        <taxon>Diplostraca</taxon>
        <taxon>Cladocera</taxon>
        <taxon>Anomopoda</taxon>
        <taxon>Daphniidae</taxon>
        <taxon>Daphnia</taxon>
        <taxon>Daphnia similis group</taxon>
    </lineage>
</organism>
<comment type="caution">
    <text evidence="5">The sequence shown here is derived from an EMBL/GenBank/DDBJ whole genome shotgun (WGS) entry which is preliminary data.</text>
</comment>
<dbReference type="InterPro" id="IPR013024">
    <property type="entry name" value="GGCT-like"/>
</dbReference>
<dbReference type="InterPro" id="IPR009288">
    <property type="entry name" value="AIG2-like_dom"/>
</dbReference>
<dbReference type="GO" id="GO:0061929">
    <property type="term" value="F:gamma-glutamylaminecyclotransferase activity"/>
    <property type="evidence" value="ECO:0007669"/>
    <property type="project" value="InterPro"/>
</dbReference>
<evidence type="ECO:0000313" key="5">
    <source>
        <dbReference type="EMBL" id="KAI9551781.1"/>
    </source>
</evidence>
<reference evidence="5 6" key="1">
    <citation type="submission" date="2022-05" db="EMBL/GenBank/DDBJ databases">
        <title>A multi-omics perspective on studying reproductive biology in Daphnia sinensis.</title>
        <authorList>
            <person name="Jia J."/>
        </authorList>
    </citation>
    <scope>NUCLEOTIDE SEQUENCE [LARGE SCALE GENOMIC DNA]</scope>
    <source>
        <strain evidence="5 6">WSL</strain>
    </source>
</reference>
<dbReference type="PANTHER" id="PTHR12510">
    <property type="entry name" value="TROPONIN C-AKIN-1 PROTEIN"/>
    <property type="match status" value="1"/>
</dbReference>
<dbReference type="Pfam" id="PF06094">
    <property type="entry name" value="GGACT"/>
    <property type="match status" value="1"/>
</dbReference>
<dbReference type="GO" id="GO:0005829">
    <property type="term" value="C:cytosol"/>
    <property type="evidence" value="ECO:0007669"/>
    <property type="project" value="TreeGrafter"/>
</dbReference>
<dbReference type="CDD" id="cd06661">
    <property type="entry name" value="GGCT_like"/>
    <property type="match status" value="1"/>
</dbReference>
<proteinExistence type="inferred from homology"/>
<dbReference type="PANTHER" id="PTHR12510:SF4">
    <property type="entry name" value="GAMMA-GLUTAMYLAMINECYCLOTRANSFERASE"/>
    <property type="match status" value="1"/>
</dbReference>
<evidence type="ECO:0000259" key="4">
    <source>
        <dbReference type="Pfam" id="PF06094"/>
    </source>
</evidence>
<name>A0AAD5KGL9_9CRUS</name>
<dbReference type="SUPFAM" id="SSF110857">
    <property type="entry name" value="Gamma-glutamyl cyclotransferase-like"/>
    <property type="match status" value="1"/>
</dbReference>
<dbReference type="Proteomes" id="UP000820818">
    <property type="component" value="Linkage Group LG10"/>
</dbReference>
<protein>
    <recommendedName>
        <fullName evidence="3">Gamma-glutamylcyclotransferase family protein</fullName>
    </recommendedName>
</protein>
<feature type="domain" description="Gamma-glutamylcyclotransferase AIG2-like" evidence="4">
    <location>
        <begin position="7"/>
        <end position="118"/>
    </location>
</feature>